<name>A0ABR0CXV4_9LAMI</name>
<protein>
    <submittedName>
        <fullName evidence="2">Uncharacterized protein</fullName>
    </submittedName>
</protein>
<evidence type="ECO:0000313" key="2">
    <source>
        <dbReference type="EMBL" id="KAK4481391.1"/>
    </source>
</evidence>
<evidence type="ECO:0000313" key="3">
    <source>
        <dbReference type="Proteomes" id="UP001291926"/>
    </source>
</evidence>
<keyword evidence="3" id="KW-1185">Reference proteome</keyword>
<keyword evidence="1" id="KW-0812">Transmembrane</keyword>
<sequence length="199" mass="21837">MEGRDFTSSTCNRIKFIGARYYDDLQQSFGTPRDDMVHAGHGCLGYVILKAFDDAISYGVDTLSVSITSEPGETVFTDNPIAIGAFNVVEKASLCDLDLCKSLFRSSVCLLFILLGFEFLPVEDAAEIYSPRVLVLKTRNGSLQLLLCTLCCTGIYFMSVAFNALSFQHVTVGLPDRLHSAGGNTLLMITLLITRLIQE</sequence>
<keyword evidence="1" id="KW-0472">Membrane</keyword>
<feature type="transmembrane region" description="Helical" evidence="1">
    <location>
        <begin position="178"/>
        <end position="197"/>
    </location>
</feature>
<comment type="caution">
    <text evidence="2">The sequence shown here is derived from an EMBL/GenBank/DDBJ whole genome shotgun (WGS) entry which is preliminary data.</text>
</comment>
<accession>A0ABR0CXV4</accession>
<dbReference type="Gene3D" id="3.40.50.200">
    <property type="entry name" value="Peptidase S8/S53 domain"/>
    <property type="match status" value="1"/>
</dbReference>
<organism evidence="2 3">
    <name type="scientific">Penstemon davidsonii</name>
    <dbReference type="NCBI Taxonomy" id="160366"/>
    <lineage>
        <taxon>Eukaryota</taxon>
        <taxon>Viridiplantae</taxon>
        <taxon>Streptophyta</taxon>
        <taxon>Embryophyta</taxon>
        <taxon>Tracheophyta</taxon>
        <taxon>Spermatophyta</taxon>
        <taxon>Magnoliopsida</taxon>
        <taxon>eudicotyledons</taxon>
        <taxon>Gunneridae</taxon>
        <taxon>Pentapetalae</taxon>
        <taxon>asterids</taxon>
        <taxon>lamiids</taxon>
        <taxon>Lamiales</taxon>
        <taxon>Plantaginaceae</taxon>
        <taxon>Cheloneae</taxon>
        <taxon>Penstemon</taxon>
    </lineage>
</organism>
<dbReference type="Proteomes" id="UP001291926">
    <property type="component" value="Unassembled WGS sequence"/>
</dbReference>
<gene>
    <name evidence="2" type="ORF">RD792_012281</name>
</gene>
<reference evidence="2 3" key="1">
    <citation type="journal article" date="2023" name="bioRxiv">
        <title>Genome report: Whole genome sequence and annotation of Penstemon davidsonii.</title>
        <authorList>
            <person name="Ostevik K.L."/>
            <person name="Alabady M."/>
            <person name="Zhang M."/>
            <person name="Rausher M.D."/>
        </authorList>
    </citation>
    <scope>NUCLEOTIDE SEQUENCE [LARGE SCALE GENOMIC DNA]</scope>
    <source>
        <strain evidence="2">DNT005</strain>
        <tissue evidence="2">Whole leaf</tissue>
    </source>
</reference>
<keyword evidence="1" id="KW-1133">Transmembrane helix</keyword>
<dbReference type="EMBL" id="JAYDYQ010002685">
    <property type="protein sequence ID" value="KAK4481391.1"/>
    <property type="molecule type" value="Genomic_DNA"/>
</dbReference>
<evidence type="ECO:0000256" key="1">
    <source>
        <dbReference type="SAM" id="Phobius"/>
    </source>
</evidence>
<feature type="transmembrane region" description="Helical" evidence="1">
    <location>
        <begin position="143"/>
        <end position="166"/>
    </location>
</feature>
<dbReference type="InterPro" id="IPR036852">
    <property type="entry name" value="Peptidase_S8/S53_dom_sf"/>
</dbReference>
<proteinExistence type="predicted"/>